<accession>A0AB34IP51</accession>
<sequence length="540" mass="58061">MGSLPLMPLFAAKQDANRTLAQGSPSFLGSLPCPEHGYLQAPGVLEETLRLRSINQLLVVLSYGWTNGDATISMRSAGERFVVHQVERLVALRLENYLVVSTWLQLPHHKMDNPCRSQLRREAICCAWSSVGVDAVGPGRPGANWSLTPTHPYLLFLQRWWLTSHATARGHAVLSLDADLHLWSHPLALLATGALARHHLVTQADTNWPIALASAEPAAPRLPRCAAGGCTPRVACAAAPHAARGECACAATPPPSLNTGFVYARAHPAVAEVFNATIRRILARIRAPPQLGRRGEVLLTRVWPQDVLNEVVHARAAAPAAAAAAADCHADDASCQPRMHASLRARVTAEPQVPMWWVGEAARAARGAWQAAHAPRDDGACAPHAALVAWSELPGGATVAAAPRSAVGRVCGTRHVPLTQAGFSLQELVSTQPALACDAYGGQLLRQEVSHMQFTSMTTRMRTFEYLHWWPSPRPRNATTSCAEAALSPSARPPILVSSSMLTHSYLCVDSLQTRCPCCWRAPPSIAASTTGCRVWNTKA</sequence>
<organism evidence="1 2">
    <name type="scientific">Prymnesium parvum</name>
    <name type="common">Toxic golden alga</name>
    <dbReference type="NCBI Taxonomy" id="97485"/>
    <lineage>
        <taxon>Eukaryota</taxon>
        <taxon>Haptista</taxon>
        <taxon>Haptophyta</taxon>
        <taxon>Prymnesiophyceae</taxon>
        <taxon>Prymnesiales</taxon>
        <taxon>Prymnesiaceae</taxon>
        <taxon>Prymnesium</taxon>
    </lineage>
</organism>
<protein>
    <recommendedName>
        <fullName evidence="3">Nucleotide-diphospho-sugar transferase domain-containing protein</fullName>
    </recommendedName>
</protein>
<dbReference type="Proteomes" id="UP001515480">
    <property type="component" value="Unassembled WGS sequence"/>
</dbReference>
<comment type="caution">
    <text evidence="1">The sequence shown here is derived from an EMBL/GenBank/DDBJ whole genome shotgun (WGS) entry which is preliminary data.</text>
</comment>
<reference evidence="1 2" key="1">
    <citation type="journal article" date="2024" name="Science">
        <title>Giant polyketide synthase enzymes in the biosynthesis of giant marine polyether toxins.</title>
        <authorList>
            <person name="Fallon T.R."/>
            <person name="Shende V.V."/>
            <person name="Wierzbicki I.H."/>
            <person name="Pendleton A.L."/>
            <person name="Watervoot N.F."/>
            <person name="Auber R.P."/>
            <person name="Gonzalez D.J."/>
            <person name="Wisecaver J.H."/>
            <person name="Moore B.S."/>
        </authorList>
    </citation>
    <scope>NUCLEOTIDE SEQUENCE [LARGE SCALE GENOMIC DNA]</scope>
    <source>
        <strain evidence="1 2">12B1</strain>
    </source>
</reference>
<gene>
    <name evidence="1" type="ORF">AB1Y20_012334</name>
</gene>
<dbReference type="AlphaFoldDB" id="A0AB34IP51"/>
<evidence type="ECO:0008006" key="3">
    <source>
        <dbReference type="Google" id="ProtNLM"/>
    </source>
</evidence>
<name>A0AB34IP51_PRYPA</name>
<proteinExistence type="predicted"/>
<keyword evidence="2" id="KW-1185">Reference proteome</keyword>
<evidence type="ECO:0000313" key="2">
    <source>
        <dbReference type="Proteomes" id="UP001515480"/>
    </source>
</evidence>
<evidence type="ECO:0000313" key="1">
    <source>
        <dbReference type="EMBL" id="KAL1503870.1"/>
    </source>
</evidence>
<dbReference type="EMBL" id="JBGBPQ010000021">
    <property type="protein sequence ID" value="KAL1503870.1"/>
    <property type="molecule type" value="Genomic_DNA"/>
</dbReference>